<dbReference type="InterPro" id="IPR001373">
    <property type="entry name" value="Cullin_N"/>
</dbReference>
<dbReference type="InterPro" id="IPR016157">
    <property type="entry name" value="Cullin_CS"/>
</dbReference>
<dbReference type="InterPro" id="IPR016159">
    <property type="entry name" value="Cullin_repeat-like_dom_sf"/>
</dbReference>
<dbReference type="SMART" id="SM00884">
    <property type="entry name" value="Cullin_Nedd8"/>
    <property type="match status" value="1"/>
</dbReference>
<proteinExistence type="inferred from homology"/>
<dbReference type="FunFam" id="1.20.1310.10:FF:000001">
    <property type="entry name" value="Cullin 3"/>
    <property type="match status" value="1"/>
</dbReference>
<dbReference type="SUPFAM" id="SSF75632">
    <property type="entry name" value="Cullin homology domain"/>
    <property type="match status" value="1"/>
</dbReference>
<dbReference type="Proteomes" id="UP000886595">
    <property type="component" value="Unassembled WGS sequence"/>
</dbReference>
<keyword evidence="2" id="KW-0832">Ubl conjugation</keyword>
<dbReference type="Gene3D" id="1.10.10.10">
    <property type="entry name" value="Winged helix-like DNA-binding domain superfamily/Winged helix DNA-binding domain"/>
    <property type="match status" value="1"/>
</dbReference>
<evidence type="ECO:0000313" key="7">
    <source>
        <dbReference type="Proteomes" id="UP000886595"/>
    </source>
</evidence>
<dbReference type="InterPro" id="IPR036317">
    <property type="entry name" value="Cullin_homology_sf"/>
</dbReference>
<protein>
    <recommendedName>
        <fullName evidence="5">Cullin family profile domain-containing protein</fullName>
    </recommendedName>
</protein>
<dbReference type="Pfam" id="PF10557">
    <property type="entry name" value="Cullin_Nedd8"/>
    <property type="match status" value="1"/>
</dbReference>
<name>A0A8X7W3R3_BRACI</name>
<evidence type="ECO:0000256" key="3">
    <source>
        <dbReference type="PROSITE-ProRule" id="PRU00330"/>
    </source>
</evidence>
<reference evidence="6 7" key="1">
    <citation type="submission" date="2020-02" db="EMBL/GenBank/DDBJ databases">
        <authorList>
            <person name="Ma Q."/>
            <person name="Huang Y."/>
            <person name="Song X."/>
            <person name="Pei D."/>
        </authorList>
    </citation>
    <scope>NUCLEOTIDE SEQUENCE [LARGE SCALE GENOMIC DNA]</scope>
    <source>
        <strain evidence="6">Sxm20200214</strain>
        <tissue evidence="6">Leaf</tissue>
    </source>
</reference>
<dbReference type="FunFam" id="1.10.10.10:FF:000503">
    <property type="entry name" value="Cullin-1"/>
    <property type="match status" value="1"/>
</dbReference>
<keyword evidence="7" id="KW-1185">Reference proteome</keyword>
<dbReference type="InterPro" id="IPR016158">
    <property type="entry name" value="Cullin_homology"/>
</dbReference>
<dbReference type="PROSITE" id="PS50069">
    <property type="entry name" value="CULLIN_2"/>
    <property type="match status" value="1"/>
</dbReference>
<dbReference type="Pfam" id="PF00888">
    <property type="entry name" value="Cullin"/>
    <property type="match status" value="1"/>
</dbReference>
<evidence type="ECO:0000313" key="6">
    <source>
        <dbReference type="EMBL" id="KAG2322532.1"/>
    </source>
</evidence>
<dbReference type="GO" id="GO:0031625">
    <property type="term" value="F:ubiquitin protein ligase binding"/>
    <property type="evidence" value="ECO:0007669"/>
    <property type="project" value="InterPro"/>
</dbReference>
<dbReference type="PANTHER" id="PTHR11932">
    <property type="entry name" value="CULLIN"/>
    <property type="match status" value="1"/>
</dbReference>
<dbReference type="InterPro" id="IPR045093">
    <property type="entry name" value="Cullin"/>
</dbReference>
<dbReference type="AlphaFoldDB" id="A0A8X7W3R3"/>
<dbReference type="SMART" id="SM00182">
    <property type="entry name" value="CULLIN"/>
    <property type="match status" value="1"/>
</dbReference>
<dbReference type="InterPro" id="IPR036388">
    <property type="entry name" value="WH-like_DNA-bd_sf"/>
</dbReference>
<dbReference type="Gene3D" id="1.20.1310.10">
    <property type="entry name" value="Cullin Repeats"/>
    <property type="match status" value="4"/>
</dbReference>
<dbReference type="FunFam" id="1.20.1310.10:FF:000055">
    <property type="entry name" value="Cullin family protein"/>
    <property type="match status" value="1"/>
</dbReference>
<evidence type="ECO:0000256" key="4">
    <source>
        <dbReference type="RuleBase" id="RU003829"/>
    </source>
</evidence>
<dbReference type="Pfam" id="PF26557">
    <property type="entry name" value="Cullin_AB"/>
    <property type="match status" value="1"/>
</dbReference>
<dbReference type="FunFam" id="1.20.1310.10:FF:000020">
    <property type="entry name" value="Cullin-1, putative"/>
    <property type="match status" value="1"/>
</dbReference>
<dbReference type="SUPFAM" id="SSF46785">
    <property type="entry name" value="Winged helix' DNA-binding domain"/>
    <property type="match status" value="1"/>
</dbReference>
<feature type="domain" description="Cullin family profile" evidence="5">
    <location>
        <begin position="379"/>
        <end position="604"/>
    </location>
</feature>
<sequence>MYSGTIIEFEKGWKLLETGVSKITRILEEETTSETPVDPEQYLGIYTTIYNMCNQKHPYDYSQRLYHKYHDVVERYAKKTVLPSIQQKHDEYFLKELSRRWDHYKVFVKWLSNFFTYLERFFISQRNYPSLLEVAMKSFRDFVYLEVQANAKDVVIALIDKEREGGEIDRALLKNISDIFVQIGIGTIERYETDLEMFLLQHTASYYGRKASRWIQEDSCPEYMIKSEESLRKEKERVTHYLHSTTEPKLVEIVQKELLVSVAKQLHSGCIELLRDDDKMDDLSRMYRLFSPIPKGLEPVADVFRLHVTREGNALVKQAQDAATNGSVGEEQGLVGKIIDLHDKYMVYVTDCFQNHTLFHKALKEAFEIFCNKKVAERSSAELLANFCDNLLKKSGKSDEAIEATIDNVVKLLDYISDKDLFAEFYRKKLARRLLFDRKVNKEHEISILTKIKRLQGGQYTSKMEGMMTDMEVGKEFQKGFEGSLPAKPGGIDMAVTVLNSRFWPSYKTSSDINLPRDMLECVDAFTSYYGEKTRMRKLRWIYSLGTCHVIGRFDQKPIELVLSTYQAVVLCLFNNAERITYQEMIEQVNLSHEDLVRVLTSLSCAKYKILKKEPVSKTISTTDVFEFNSEFTNGMRRIRVSLPLVDDRKKVVEDVGFDRRHAVDASIVRIMKSRKVLPHQQLVSQCVEQLSRTFKPDIKLIKQRIEDLITREYLERDAENPQIFKYVA</sequence>
<dbReference type="Gene3D" id="3.30.230.130">
    <property type="entry name" value="Cullin, Chain C, Domain 2"/>
    <property type="match status" value="1"/>
</dbReference>
<organism evidence="6 7">
    <name type="scientific">Brassica carinata</name>
    <name type="common">Ethiopian mustard</name>
    <name type="synonym">Abyssinian cabbage</name>
    <dbReference type="NCBI Taxonomy" id="52824"/>
    <lineage>
        <taxon>Eukaryota</taxon>
        <taxon>Viridiplantae</taxon>
        <taxon>Streptophyta</taxon>
        <taxon>Embryophyta</taxon>
        <taxon>Tracheophyta</taxon>
        <taxon>Spermatophyta</taxon>
        <taxon>Magnoliopsida</taxon>
        <taxon>eudicotyledons</taxon>
        <taxon>Gunneridae</taxon>
        <taxon>Pentapetalae</taxon>
        <taxon>rosids</taxon>
        <taxon>malvids</taxon>
        <taxon>Brassicales</taxon>
        <taxon>Brassicaceae</taxon>
        <taxon>Brassiceae</taxon>
        <taxon>Brassica</taxon>
    </lineage>
</organism>
<evidence type="ECO:0000259" key="5">
    <source>
        <dbReference type="PROSITE" id="PS50069"/>
    </source>
</evidence>
<dbReference type="GO" id="GO:0031461">
    <property type="term" value="C:cullin-RING ubiquitin ligase complex"/>
    <property type="evidence" value="ECO:0007669"/>
    <property type="project" value="InterPro"/>
</dbReference>
<dbReference type="InterPro" id="IPR019559">
    <property type="entry name" value="Cullin_neddylation_domain"/>
</dbReference>
<comment type="similarity">
    <text evidence="1 3 4">Belongs to the cullin family.</text>
</comment>
<dbReference type="EMBL" id="JAAMPC010000003">
    <property type="protein sequence ID" value="KAG2322532.1"/>
    <property type="molecule type" value="Genomic_DNA"/>
</dbReference>
<accession>A0A8X7W3R3</accession>
<dbReference type="InterPro" id="IPR059120">
    <property type="entry name" value="Cullin-like_AB"/>
</dbReference>
<dbReference type="GO" id="GO:0006511">
    <property type="term" value="P:ubiquitin-dependent protein catabolic process"/>
    <property type="evidence" value="ECO:0007669"/>
    <property type="project" value="InterPro"/>
</dbReference>
<evidence type="ECO:0000256" key="1">
    <source>
        <dbReference type="ARBA" id="ARBA00006019"/>
    </source>
</evidence>
<gene>
    <name evidence="6" type="ORF">Bca52824_015745</name>
</gene>
<comment type="caution">
    <text evidence="6">The sequence shown here is derived from an EMBL/GenBank/DDBJ whole genome shotgun (WGS) entry which is preliminary data.</text>
</comment>
<dbReference type="PROSITE" id="PS01256">
    <property type="entry name" value="CULLIN_1"/>
    <property type="match status" value="1"/>
</dbReference>
<dbReference type="OrthoDB" id="27073at2759"/>
<dbReference type="SUPFAM" id="SSF74788">
    <property type="entry name" value="Cullin repeat-like"/>
    <property type="match status" value="1"/>
</dbReference>
<evidence type="ECO:0000256" key="2">
    <source>
        <dbReference type="ARBA" id="ARBA00022843"/>
    </source>
</evidence>
<dbReference type="InterPro" id="IPR036390">
    <property type="entry name" value="WH_DNA-bd_sf"/>
</dbReference>